<dbReference type="InterPro" id="IPR050661">
    <property type="entry name" value="BglG_antiterminators"/>
</dbReference>
<sequence>MHIQKVLNSSVVLVQDDSGEESILLGKGIGYGRKAGEPIERQPSDRVFLPLSNPDAQPMLELFSSIPASYLELTQDIVDDAEQSLGVKLSAHIYLLLTDHLHFAVERQQKGLVVTNRIFWEIKHFYPKEYAVGQRGLQKVKAKLGIELPDEEAGNIAFHIVNARQDPQAGYDAMRAAQLIGELSNIVTYSMHCPVSTESIHYARFVSHLQYFAERFFSGKLMDSEDDFLFRQMQQNYPAAVTCAEKIRTFVLRKYGVFLPNEETAYLALHVARLTSGK</sequence>
<name>A0A2A6Z9T3_9FIRM</name>
<evidence type="ECO:0000259" key="2">
    <source>
        <dbReference type="PROSITE" id="PS51372"/>
    </source>
</evidence>
<dbReference type="Pfam" id="PF00874">
    <property type="entry name" value="PRD"/>
    <property type="match status" value="2"/>
</dbReference>
<dbReference type="Gene3D" id="1.10.1790.10">
    <property type="entry name" value="PRD domain"/>
    <property type="match status" value="2"/>
</dbReference>
<dbReference type="PROSITE" id="PS51372">
    <property type="entry name" value="PRD_2"/>
    <property type="match status" value="2"/>
</dbReference>
<dbReference type="InterPro" id="IPR004341">
    <property type="entry name" value="CAT_RNA-bd_dom"/>
</dbReference>
<feature type="domain" description="PRD" evidence="2">
    <location>
        <begin position="171"/>
        <end position="278"/>
    </location>
</feature>
<dbReference type="SMART" id="SM01061">
    <property type="entry name" value="CAT_RBD"/>
    <property type="match status" value="1"/>
</dbReference>
<dbReference type="GO" id="GO:0006355">
    <property type="term" value="P:regulation of DNA-templated transcription"/>
    <property type="evidence" value="ECO:0007669"/>
    <property type="project" value="InterPro"/>
</dbReference>
<keyword evidence="4" id="KW-1185">Reference proteome</keyword>
<dbReference type="InterPro" id="IPR036650">
    <property type="entry name" value="CAT_RNA-bd_dom_sf"/>
</dbReference>
<evidence type="ECO:0000256" key="1">
    <source>
        <dbReference type="ARBA" id="ARBA00022737"/>
    </source>
</evidence>
<dbReference type="Gene3D" id="2.30.24.10">
    <property type="entry name" value="CAT RNA-binding domain"/>
    <property type="match status" value="1"/>
</dbReference>
<organism evidence="3 4">
    <name type="scientific">Faecalibacterium langellae</name>
    <dbReference type="NCBI Taxonomy" id="3435293"/>
    <lineage>
        <taxon>Bacteria</taxon>
        <taxon>Bacillati</taxon>
        <taxon>Bacillota</taxon>
        <taxon>Clostridia</taxon>
        <taxon>Eubacteriales</taxon>
        <taxon>Oscillospiraceae</taxon>
        <taxon>Faecalibacterium</taxon>
    </lineage>
</organism>
<accession>A0A2A6Z9T3</accession>
<dbReference type="InterPro" id="IPR011608">
    <property type="entry name" value="PRD"/>
</dbReference>
<dbReference type="AlphaFoldDB" id="A0A2A6Z9T3"/>
<dbReference type="GO" id="GO:0003723">
    <property type="term" value="F:RNA binding"/>
    <property type="evidence" value="ECO:0007669"/>
    <property type="project" value="InterPro"/>
</dbReference>
<proteinExistence type="predicted"/>
<dbReference type="EMBL" id="NMTQ01000034">
    <property type="protein sequence ID" value="PDX58139.1"/>
    <property type="molecule type" value="Genomic_DNA"/>
</dbReference>
<dbReference type="PANTHER" id="PTHR30185:SF15">
    <property type="entry name" value="CRYPTIC BETA-GLUCOSIDE BGL OPERON ANTITERMINATOR"/>
    <property type="match status" value="1"/>
</dbReference>
<keyword evidence="1" id="KW-0677">Repeat</keyword>
<dbReference type="Proteomes" id="UP000220752">
    <property type="component" value="Unassembled WGS sequence"/>
</dbReference>
<dbReference type="SUPFAM" id="SSF63520">
    <property type="entry name" value="PTS-regulatory domain, PRD"/>
    <property type="match status" value="2"/>
</dbReference>
<dbReference type="PANTHER" id="PTHR30185">
    <property type="entry name" value="CRYPTIC BETA-GLUCOSIDE BGL OPERON ANTITERMINATOR"/>
    <property type="match status" value="1"/>
</dbReference>
<dbReference type="Pfam" id="PF03123">
    <property type="entry name" value="CAT_RBD"/>
    <property type="match status" value="1"/>
</dbReference>
<evidence type="ECO:0000313" key="3">
    <source>
        <dbReference type="EMBL" id="PDX58139.1"/>
    </source>
</evidence>
<protein>
    <submittedName>
        <fullName evidence="3">Transcription antiterminator BglG</fullName>
    </submittedName>
</protein>
<reference evidence="3 4" key="1">
    <citation type="journal article" date="2017" name="Front. Microbiol.">
        <title>New Insights into the Diversity of the Genus Faecalibacterium.</title>
        <authorList>
            <person name="Benevides L."/>
            <person name="Burman S."/>
            <person name="Martin R."/>
            <person name="Robert V."/>
            <person name="Thomas M."/>
            <person name="Miquel S."/>
            <person name="Chain F."/>
            <person name="Sokol H."/>
            <person name="Bermudez-Humaran L.G."/>
            <person name="Morrison M."/>
            <person name="Langella P."/>
            <person name="Azevedo V.A."/>
            <person name="Chatel J.M."/>
            <person name="Soares S."/>
        </authorList>
    </citation>
    <scope>NUCLEOTIDE SEQUENCE [LARGE SCALE GENOMIC DNA]</scope>
    <source>
        <strain evidence="4">CNCM I-4540</strain>
    </source>
</reference>
<evidence type="ECO:0000313" key="4">
    <source>
        <dbReference type="Proteomes" id="UP000220752"/>
    </source>
</evidence>
<feature type="domain" description="PRD" evidence="2">
    <location>
        <begin position="65"/>
        <end position="170"/>
    </location>
</feature>
<comment type="caution">
    <text evidence="3">The sequence shown here is derived from an EMBL/GenBank/DDBJ whole genome shotgun (WGS) entry which is preliminary data.</text>
</comment>
<dbReference type="SUPFAM" id="SSF50151">
    <property type="entry name" value="SacY-like RNA-binding domain"/>
    <property type="match status" value="1"/>
</dbReference>
<gene>
    <name evidence="3" type="ORF">CGS46_09390</name>
</gene>
<dbReference type="InterPro" id="IPR036634">
    <property type="entry name" value="PRD_sf"/>
</dbReference>